<dbReference type="PANTHER" id="PTHR12126:SF11">
    <property type="entry name" value="NADH DEHYDROGENASE [UBIQUINONE] 1 ALPHA SUBCOMPLEX SUBUNIT 9, MITOCHONDRIAL"/>
    <property type="match status" value="1"/>
</dbReference>
<dbReference type="EMBL" id="AJWJ01000003">
    <property type="protein sequence ID" value="KAF2078543.1"/>
    <property type="molecule type" value="Genomic_DNA"/>
</dbReference>
<proteinExistence type="predicted"/>
<sequence length="363" mass="41225">MFKQVLKGYSFLNQAKSIGSRSYATVSSGSELTNILHGSRTQTTGIVATVFGATGFTGRYIVQLLARTGIQVVIPFRGEEGSYRDLKVLGELGQVIPVRYDIRNEESIERAISHSNIVINMIGRQYETRNFSFEDIHIDGAERIAQIARNANIEKYIHVSALNASEDSSSEFARTKAIGEKKTREIIPHCTVVRPSLIFGDEDKLITKWSKITQFWPFIPRFYQDKKFQPLHSFDLASAILAILELPNTNGKVYELAGDEVFTWEQFLNMVIEGTAQYDKPNIPVSPKFMENVGQFLEYASRDPPFIKDEVKYHNQDFLVSPDALTLKDLKVKPTPIQEKLIRLSRMHRPSKFFNAIANPQQK</sequence>
<dbReference type="InterPro" id="IPR036291">
    <property type="entry name" value="NAD(P)-bd_dom_sf"/>
</dbReference>
<name>A0A8J4Q0A0_9MYCE</name>
<dbReference type="GO" id="GO:0044877">
    <property type="term" value="F:protein-containing complex binding"/>
    <property type="evidence" value="ECO:0007669"/>
    <property type="project" value="TreeGrafter"/>
</dbReference>
<dbReference type="OrthoDB" id="275457at2759"/>
<evidence type="ECO:0000313" key="2">
    <source>
        <dbReference type="EMBL" id="KAF2078543.1"/>
    </source>
</evidence>
<dbReference type="AlphaFoldDB" id="A0A8J4Q0A0"/>
<dbReference type="Proteomes" id="UP000695562">
    <property type="component" value="Unassembled WGS sequence"/>
</dbReference>
<dbReference type="InterPro" id="IPR016040">
    <property type="entry name" value="NAD(P)-bd_dom"/>
</dbReference>
<organism evidence="2 3">
    <name type="scientific">Polysphondylium violaceum</name>
    <dbReference type="NCBI Taxonomy" id="133409"/>
    <lineage>
        <taxon>Eukaryota</taxon>
        <taxon>Amoebozoa</taxon>
        <taxon>Evosea</taxon>
        <taxon>Eumycetozoa</taxon>
        <taxon>Dictyostelia</taxon>
        <taxon>Dictyosteliales</taxon>
        <taxon>Dictyosteliaceae</taxon>
        <taxon>Polysphondylium</taxon>
    </lineage>
</organism>
<comment type="caution">
    <text evidence="2">The sequence shown here is derived from an EMBL/GenBank/DDBJ whole genome shotgun (WGS) entry which is preliminary data.</text>
</comment>
<evidence type="ECO:0000259" key="1">
    <source>
        <dbReference type="Pfam" id="PF13460"/>
    </source>
</evidence>
<dbReference type="CDD" id="cd05271">
    <property type="entry name" value="NDUFA9_like_SDR_a"/>
    <property type="match status" value="1"/>
</dbReference>
<protein>
    <recommendedName>
        <fullName evidence="1">NAD(P)-binding domain-containing protein</fullName>
    </recommendedName>
</protein>
<gene>
    <name evidence="2" type="ORF">CYY_000167</name>
</gene>
<dbReference type="Gene3D" id="3.40.50.720">
    <property type="entry name" value="NAD(P)-binding Rossmann-like Domain"/>
    <property type="match status" value="1"/>
</dbReference>
<accession>A0A8J4Q0A0</accession>
<reference evidence="2" key="1">
    <citation type="submission" date="2020-01" db="EMBL/GenBank/DDBJ databases">
        <title>Development of genomics and gene disruption for Polysphondylium violaceum indicates a role for the polyketide synthase stlB in stalk morphogenesis.</title>
        <authorList>
            <person name="Narita B."/>
            <person name="Kawabe Y."/>
            <person name="Kin K."/>
            <person name="Saito T."/>
            <person name="Gibbs R."/>
            <person name="Kuspa A."/>
            <person name="Muzny D."/>
            <person name="Queller D."/>
            <person name="Richards S."/>
            <person name="Strassman J."/>
            <person name="Sucgang R."/>
            <person name="Worley K."/>
            <person name="Schaap P."/>
        </authorList>
    </citation>
    <scope>NUCLEOTIDE SEQUENCE</scope>
    <source>
        <strain evidence="2">QSvi11</strain>
    </source>
</reference>
<dbReference type="InterPro" id="IPR051207">
    <property type="entry name" value="ComplexI_NDUFA9_subunit"/>
</dbReference>
<dbReference type="PANTHER" id="PTHR12126">
    <property type="entry name" value="NADH-UBIQUINONE OXIDOREDUCTASE 39 KDA SUBUNIT-RELATED"/>
    <property type="match status" value="1"/>
</dbReference>
<evidence type="ECO:0000313" key="3">
    <source>
        <dbReference type="Proteomes" id="UP000695562"/>
    </source>
</evidence>
<dbReference type="Pfam" id="PF13460">
    <property type="entry name" value="NAD_binding_10"/>
    <property type="match status" value="1"/>
</dbReference>
<dbReference type="GO" id="GO:0005739">
    <property type="term" value="C:mitochondrion"/>
    <property type="evidence" value="ECO:0007669"/>
    <property type="project" value="TreeGrafter"/>
</dbReference>
<dbReference type="SUPFAM" id="SSF51735">
    <property type="entry name" value="NAD(P)-binding Rossmann-fold domains"/>
    <property type="match status" value="1"/>
</dbReference>
<keyword evidence="3" id="KW-1185">Reference proteome</keyword>
<feature type="domain" description="NAD(P)-binding" evidence="1">
    <location>
        <begin position="52"/>
        <end position="175"/>
    </location>
</feature>